<sequence length="58" mass="6477">MTALSNQQLCMDLDPGSDVYPLGRRLKLEIVKLAEEHVEEKGFKSTKVSKTTKKGKKA</sequence>
<dbReference type="InParanoid" id="B9SVT8"/>
<evidence type="ECO:0000313" key="1">
    <source>
        <dbReference type="EMBL" id="EEF32276.1"/>
    </source>
</evidence>
<dbReference type="Proteomes" id="UP000008311">
    <property type="component" value="Unassembled WGS sequence"/>
</dbReference>
<keyword evidence="2" id="KW-1185">Reference proteome</keyword>
<gene>
    <name evidence="1" type="ORF">RCOM_1288050</name>
</gene>
<protein>
    <submittedName>
        <fullName evidence="1">Uncharacterized protein</fullName>
    </submittedName>
</protein>
<reference evidence="2" key="1">
    <citation type="journal article" date="2010" name="Nat. Biotechnol.">
        <title>Draft genome sequence of the oilseed species Ricinus communis.</title>
        <authorList>
            <person name="Chan A.P."/>
            <person name="Crabtree J."/>
            <person name="Zhao Q."/>
            <person name="Lorenzi H."/>
            <person name="Orvis J."/>
            <person name="Puiu D."/>
            <person name="Melake-Berhan A."/>
            <person name="Jones K.M."/>
            <person name="Redman J."/>
            <person name="Chen G."/>
            <person name="Cahoon E.B."/>
            <person name="Gedil M."/>
            <person name="Stanke M."/>
            <person name="Haas B.J."/>
            <person name="Wortman J.R."/>
            <person name="Fraser-Liggett C.M."/>
            <person name="Ravel J."/>
            <person name="Rabinowicz P.D."/>
        </authorList>
    </citation>
    <scope>NUCLEOTIDE SEQUENCE [LARGE SCALE GENOMIC DNA]</scope>
    <source>
        <strain evidence="2">cv. Hale</strain>
    </source>
</reference>
<organism evidence="1 2">
    <name type="scientific">Ricinus communis</name>
    <name type="common">Castor bean</name>
    <dbReference type="NCBI Taxonomy" id="3988"/>
    <lineage>
        <taxon>Eukaryota</taxon>
        <taxon>Viridiplantae</taxon>
        <taxon>Streptophyta</taxon>
        <taxon>Embryophyta</taxon>
        <taxon>Tracheophyta</taxon>
        <taxon>Spermatophyta</taxon>
        <taxon>Magnoliopsida</taxon>
        <taxon>eudicotyledons</taxon>
        <taxon>Gunneridae</taxon>
        <taxon>Pentapetalae</taxon>
        <taxon>rosids</taxon>
        <taxon>fabids</taxon>
        <taxon>Malpighiales</taxon>
        <taxon>Euphorbiaceae</taxon>
        <taxon>Acalyphoideae</taxon>
        <taxon>Acalypheae</taxon>
        <taxon>Ricinus</taxon>
    </lineage>
</organism>
<dbReference type="EMBL" id="EQ974175">
    <property type="protein sequence ID" value="EEF32276.1"/>
    <property type="molecule type" value="Genomic_DNA"/>
</dbReference>
<accession>B9SVT8</accession>
<proteinExistence type="predicted"/>
<dbReference type="AlphaFoldDB" id="B9SVT8"/>
<evidence type="ECO:0000313" key="2">
    <source>
        <dbReference type="Proteomes" id="UP000008311"/>
    </source>
</evidence>
<name>B9SVT8_RICCO</name>